<dbReference type="EnsemblMetazoa" id="ACHR014241-RA">
    <property type="protein sequence ID" value="ACHR014241-PA"/>
    <property type="gene ID" value="ACHR014241"/>
</dbReference>
<accession>A0A182KIG0</accession>
<dbReference type="AlphaFoldDB" id="A0A182KIG0"/>
<keyword evidence="2" id="KW-1185">Reference proteome</keyword>
<evidence type="ECO:0000313" key="2">
    <source>
        <dbReference type="Proteomes" id="UP000075881"/>
    </source>
</evidence>
<reference evidence="2" key="1">
    <citation type="submission" date="2013-03" db="EMBL/GenBank/DDBJ databases">
        <title>The Genome Sequence of Anopheles christyi ACHKN1017.</title>
        <authorList>
            <consortium name="The Broad Institute Genomics Platform"/>
            <person name="Neafsey D.E."/>
            <person name="Besansky N."/>
            <person name="Walker B."/>
            <person name="Young S.K."/>
            <person name="Zeng Q."/>
            <person name="Gargeya S."/>
            <person name="Fitzgerald M."/>
            <person name="Haas B."/>
            <person name="Abouelleil A."/>
            <person name="Allen A.W."/>
            <person name="Alvarado L."/>
            <person name="Arachchi H.M."/>
            <person name="Berlin A.M."/>
            <person name="Chapman S.B."/>
            <person name="Gainer-Dewar J."/>
            <person name="Goldberg J."/>
            <person name="Griggs A."/>
            <person name="Gujja S."/>
            <person name="Hansen M."/>
            <person name="Howarth C."/>
            <person name="Imamovic A."/>
            <person name="Ireland A."/>
            <person name="Larimer J."/>
            <person name="McCowan C."/>
            <person name="Murphy C."/>
            <person name="Pearson M."/>
            <person name="Poon T.W."/>
            <person name="Priest M."/>
            <person name="Roberts A."/>
            <person name="Saif S."/>
            <person name="Shea T."/>
            <person name="Sisk P."/>
            <person name="Sykes S."/>
            <person name="Wortman J."/>
            <person name="Nusbaum C."/>
            <person name="Birren B."/>
        </authorList>
    </citation>
    <scope>NUCLEOTIDE SEQUENCE [LARGE SCALE GENOMIC DNA]</scope>
    <source>
        <strain evidence="2">ACHKN1017</strain>
    </source>
</reference>
<proteinExistence type="predicted"/>
<protein>
    <submittedName>
        <fullName evidence="1">Uncharacterized protein</fullName>
    </submittedName>
</protein>
<reference evidence="1" key="2">
    <citation type="submission" date="2020-05" db="UniProtKB">
        <authorList>
            <consortium name="EnsemblMetazoa"/>
        </authorList>
    </citation>
    <scope>IDENTIFICATION</scope>
    <source>
        <strain evidence="1">ACHKN1017</strain>
    </source>
</reference>
<dbReference type="Proteomes" id="UP000075881">
    <property type="component" value="Unassembled WGS sequence"/>
</dbReference>
<dbReference type="VEuPathDB" id="VectorBase:ACHR014241"/>
<name>A0A182KIG0_9DIPT</name>
<sequence>MRWWFRCQLYLRGCSFMSLRTENGPFSVNSPYRDDAPGPPCSHRTTGASWSSLAAKYQKNRFELMKGVRKRGSPTSSCGACGIALNRGYGFMKDRFASIALMSNNPSRSKAQETNNM</sequence>
<evidence type="ECO:0000313" key="1">
    <source>
        <dbReference type="EnsemblMetazoa" id="ACHR014241-PA"/>
    </source>
</evidence>
<organism evidence="1 2">
    <name type="scientific">Anopheles christyi</name>
    <dbReference type="NCBI Taxonomy" id="43041"/>
    <lineage>
        <taxon>Eukaryota</taxon>
        <taxon>Metazoa</taxon>
        <taxon>Ecdysozoa</taxon>
        <taxon>Arthropoda</taxon>
        <taxon>Hexapoda</taxon>
        <taxon>Insecta</taxon>
        <taxon>Pterygota</taxon>
        <taxon>Neoptera</taxon>
        <taxon>Endopterygota</taxon>
        <taxon>Diptera</taxon>
        <taxon>Nematocera</taxon>
        <taxon>Culicoidea</taxon>
        <taxon>Culicidae</taxon>
        <taxon>Anophelinae</taxon>
        <taxon>Anopheles</taxon>
    </lineage>
</organism>